<dbReference type="Proteomes" id="UP000308697">
    <property type="component" value="Unassembled WGS sequence"/>
</dbReference>
<dbReference type="RefSeq" id="WP_136738453.1">
    <property type="nucleotide sequence ID" value="NZ_SUMB01000002.1"/>
</dbReference>
<keyword evidence="3" id="KW-1185">Reference proteome</keyword>
<feature type="chain" id="PRO_5020309694" evidence="1">
    <location>
        <begin position="29"/>
        <end position="109"/>
    </location>
</feature>
<sequence length="109" mass="11172">MAGRGIAVATLAAGLAGYGLTAAPAASAASGVQCNPGFGGYLGRCTTAEQREEEAKQAAEEQARQHAETCQRFDSIRQGATDADTFFGTLLAEEVGNCPQSFRAQISGS</sequence>
<gene>
    <name evidence="2" type="ORF">FCH28_04755</name>
</gene>
<keyword evidence="1" id="KW-0732">Signal</keyword>
<name>A0A4U0NQU2_9ACTN</name>
<proteinExistence type="predicted"/>
<accession>A0A4U0NQU2</accession>
<evidence type="ECO:0000256" key="1">
    <source>
        <dbReference type="SAM" id="SignalP"/>
    </source>
</evidence>
<protein>
    <submittedName>
        <fullName evidence="2">Uncharacterized protein</fullName>
    </submittedName>
</protein>
<dbReference type="EMBL" id="SUMB01000002">
    <property type="protein sequence ID" value="TJZ56833.1"/>
    <property type="molecule type" value="Genomic_DNA"/>
</dbReference>
<comment type="caution">
    <text evidence="2">The sequence shown here is derived from an EMBL/GenBank/DDBJ whole genome shotgun (WGS) entry which is preliminary data.</text>
</comment>
<reference evidence="2 3" key="1">
    <citation type="submission" date="2019-04" db="EMBL/GenBank/DDBJ databases">
        <title>Streptomyces piniterrae sp. nov., a heliquinomycin-producing actinomycete isolated from rhizosphere soil of Pinus yunnanensis.</title>
        <authorList>
            <person name="Zhuang X."/>
            <person name="Zhao J."/>
        </authorList>
    </citation>
    <scope>NUCLEOTIDE SEQUENCE [LARGE SCALE GENOMIC DNA]</scope>
    <source>
        <strain evidence="3">jys28</strain>
    </source>
</reference>
<feature type="signal peptide" evidence="1">
    <location>
        <begin position="1"/>
        <end position="28"/>
    </location>
</feature>
<dbReference type="AlphaFoldDB" id="A0A4U0NQU2"/>
<evidence type="ECO:0000313" key="2">
    <source>
        <dbReference type="EMBL" id="TJZ56833.1"/>
    </source>
</evidence>
<evidence type="ECO:0000313" key="3">
    <source>
        <dbReference type="Proteomes" id="UP000308697"/>
    </source>
</evidence>
<organism evidence="2 3">
    <name type="scientific">Streptomyces piniterrae</name>
    <dbReference type="NCBI Taxonomy" id="2571125"/>
    <lineage>
        <taxon>Bacteria</taxon>
        <taxon>Bacillati</taxon>
        <taxon>Actinomycetota</taxon>
        <taxon>Actinomycetes</taxon>
        <taxon>Kitasatosporales</taxon>
        <taxon>Streptomycetaceae</taxon>
        <taxon>Streptomyces</taxon>
    </lineage>
</organism>